<evidence type="ECO:0000313" key="2">
    <source>
        <dbReference type="EMBL" id="KAF9481474.1"/>
    </source>
</evidence>
<feature type="compositionally biased region" description="Acidic residues" evidence="1">
    <location>
        <begin position="618"/>
        <end position="643"/>
    </location>
</feature>
<accession>A0A9P5Z5H9</accession>
<comment type="caution">
    <text evidence="2">The sequence shown here is derived from an EMBL/GenBank/DDBJ whole genome shotgun (WGS) entry which is preliminary data.</text>
</comment>
<evidence type="ECO:0008006" key="4">
    <source>
        <dbReference type="Google" id="ProtNLM"/>
    </source>
</evidence>
<dbReference type="SUPFAM" id="SSF52047">
    <property type="entry name" value="RNI-like"/>
    <property type="match status" value="1"/>
</dbReference>
<reference evidence="2" key="1">
    <citation type="submission" date="2020-11" db="EMBL/GenBank/DDBJ databases">
        <authorList>
            <consortium name="DOE Joint Genome Institute"/>
            <person name="Ahrendt S."/>
            <person name="Riley R."/>
            <person name="Andreopoulos W."/>
            <person name="Labutti K."/>
            <person name="Pangilinan J."/>
            <person name="Ruiz-Duenas F.J."/>
            <person name="Barrasa J.M."/>
            <person name="Sanchez-Garcia M."/>
            <person name="Camarero S."/>
            <person name="Miyauchi S."/>
            <person name="Serrano A."/>
            <person name="Linde D."/>
            <person name="Babiker R."/>
            <person name="Drula E."/>
            <person name="Ayuso-Fernandez I."/>
            <person name="Pacheco R."/>
            <person name="Padilla G."/>
            <person name="Ferreira P."/>
            <person name="Barriuso J."/>
            <person name="Kellner H."/>
            <person name="Castanera R."/>
            <person name="Alfaro M."/>
            <person name="Ramirez L."/>
            <person name="Pisabarro A.G."/>
            <person name="Kuo A."/>
            <person name="Tritt A."/>
            <person name="Lipzen A."/>
            <person name="He G."/>
            <person name="Yan M."/>
            <person name="Ng V."/>
            <person name="Cullen D."/>
            <person name="Martin F."/>
            <person name="Rosso M.-N."/>
            <person name="Henrissat B."/>
            <person name="Hibbett D."/>
            <person name="Martinez A.T."/>
            <person name="Grigoriev I.V."/>
        </authorList>
    </citation>
    <scope>NUCLEOTIDE SEQUENCE</scope>
    <source>
        <strain evidence="2">CIRM-BRFM 674</strain>
    </source>
</reference>
<proteinExistence type="predicted"/>
<organism evidence="2 3">
    <name type="scientific">Pholiota conissans</name>
    <dbReference type="NCBI Taxonomy" id="109636"/>
    <lineage>
        <taxon>Eukaryota</taxon>
        <taxon>Fungi</taxon>
        <taxon>Dikarya</taxon>
        <taxon>Basidiomycota</taxon>
        <taxon>Agaricomycotina</taxon>
        <taxon>Agaricomycetes</taxon>
        <taxon>Agaricomycetidae</taxon>
        <taxon>Agaricales</taxon>
        <taxon>Agaricineae</taxon>
        <taxon>Strophariaceae</taxon>
        <taxon>Pholiota</taxon>
    </lineage>
</organism>
<keyword evidence="3" id="KW-1185">Reference proteome</keyword>
<dbReference type="AlphaFoldDB" id="A0A9P5Z5H9"/>
<evidence type="ECO:0000256" key="1">
    <source>
        <dbReference type="SAM" id="MobiDB-lite"/>
    </source>
</evidence>
<dbReference type="Proteomes" id="UP000807469">
    <property type="component" value="Unassembled WGS sequence"/>
</dbReference>
<dbReference type="Gene3D" id="1.20.1280.50">
    <property type="match status" value="1"/>
</dbReference>
<evidence type="ECO:0000313" key="3">
    <source>
        <dbReference type="Proteomes" id="UP000807469"/>
    </source>
</evidence>
<gene>
    <name evidence="2" type="ORF">BDN70DRAFT_893317</name>
</gene>
<dbReference type="Gene3D" id="3.80.10.10">
    <property type="entry name" value="Ribonuclease Inhibitor"/>
    <property type="match status" value="1"/>
</dbReference>
<dbReference type="OrthoDB" id="3172239at2759"/>
<dbReference type="InterPro" id="IPR032675">
    <property type="entry name" value="LRR_dom_sf"/>
</dbReference>
<dbReference type="EMBL" id="MU155178">
    <property type="protein sequence ID" value="KAF9481474.1"/>
    <property type="molecule type" value="Genomic_DNA"/>
</dbReference>
<sequence>MSDNILMGNGPISMDGSTSLEDSHRLINEAIVQYQESIVALKSQKNRLALISRLPPEILCQIFLFTKLAGGNCPPARYGFFLQATGNGPKNPSRYPLRLPPYIKGQYDRPYSLNWIRVTRVSSYWRRLAIDSPKLWVNLPMENFQWTKEMLQRSKDNASLVVDIESLYGNSPVYRAFELVLTHHSCIKRLSIHNVHHSSNWNDIRQKFPQSAPQLEYLCLKMCIPHSDENAALWYDPVIISNQLFKTGRLRHLDLLMFQPDWNLHPSAYRSLTYLKLHDLWPISRPTGKQFMDALKAMPDLQYMDLRNAFPTERLPWSSDYVHLPDVRTLVLNSKFTEVNDFLHCVTFPPTASVKICCTVQEHSSSRESLSGVIFGLRRSYSAIPWELSSHSLIFESRLQDIHYPYGICLKLFESTSMEEYNLYSYRDPPALQLEIFIAWDREPSYIQDFVVEGLFGTGGLFFQQVIKVYLKIDLPIHPQTIANSLGKLPRIRHIFAERHSTRLLVEALNYGSHARKIGHDGLAEKLYFPSLSVLDFHGIQFWNPELTEVMQDPKSISFDILRDFLVQRFQSGAKIEKLSLLHCEELQSTHVDSIAHVVSSVEWDSISVHRVIHDDDGNGDSDASNDDEDMRDSEYEDDSDYI</sequence>
<feature type="region of interest" description="Disordered" evidence="1">
    <location>
        <begin position="613"/>
        <end position="643"/>
    </location>
</feature>
<protein>
    <recommendedName>
        <fullName evidence="4">F-box domain-containing protein</fullName>
    </recommendedName>
</protein>
<name>A0A9P5Z5H9_9AGAR</name>